<feature type="domain" description="DUF7378" evidence="2">
    <location>
        <begin position="10"/>
        <end position="117"/>
    </location>
</feature>
<evidence type="ECO:0000313" key="4">
    <source>
        <dbReference type="Proteomes" id="UP000823388"/>
    </source>
</evidence>
<dbReference type="Pfam" id="PF24095">
    <property type="entry name" value="DUF7378"/>
    <property type="match status" value="1"/>
</dbReference>
<keyword evidence="4" id="KW-1185">Reference proteome</keyword>
<dbReference type="AlphaFoldDB" id="A0A8T0QZ90"/>
<dbReference type="Proteomes" id="UP000823388">
    <property type="component" value="Chromosome 6N"/>
</dbReference>
<gene>
    <name evidence="3" type="ORF">PVAP13_6NG117700</name>
</gene>
<name>A0A8T0QZ90_PANVG</name>
<accession>A0A8T0QZ90</accession>
<comment type="caution">
    <text evidence="3">The sequence shown here is derived from an EMBL/GenBank/DDBJ whole genome shotgun (WGS) entry which is preliminary data.</text>
</comment>
<dbReference type="EMBL" id="CM029048">
    <property type="protein sequence ID" value="KAG2578662.1"/>
    <property type="molecule type" value="Genomic_DNA"/>
</dbReference>
<evidence type="ECO:0000259" key="2">
    <source>
        <dbReference type="Pfam" id="PF24095"/>
    </source>
</evidence>
<evidence type="ECO:0000256" key="1">
    <source>
        <dbReference type="SAM" id="Phobius"/>
    </source>
</evidence>
<keyword evidence="1" id="KW-0472">Membrane</keyword>
<feature type="transmembrane region" description="Helical" evidence="1">
    <location>
        <begin position="26"/>
        <end position="48"/>
    </location>
</feature>
<evidence type="ECO:0000313" key="3">
    <source>
        <dbReference type="EMBL" id="KAG2578662.1"/>
    </source>
</evidence>
<sequence>MVVTLSSSSLTIGEHNKNTNMCRASAWVVFVCLPPIFIAISAGSAYIMYNTPFRGSGFPWWMSVVMLWGVYMAVVRLAMWHLILFLPRAPFAAFEALRHVGFEKIGPALSVSTALCFVL</sequence>
<dbReference type="InterPro" id="IPR055802">
    <property type="entry name" value="DUF7378"/>
</dbReference>
<reference evidence="3" key="1">
    <citation type="submission" date="2020-05" db="EMBL/GenBank/DDBJ databases">
        <title>WGS assembly of Panicum virgatum.</title>
        <authorList>
            <person name="Lovell J.T."/>
            <person name="Jenkins J."/>
            <person name="Shu S."/>
            <person name="Juenger T.E."/>
            <person name="Schmutz J."/>
        </authorList>
    </citation>
    <scope>NUCLEOTIDE SEQUENCE</scope>
    <source>
        <strain evidence="3">AP13</strain>
    </source>
</reference>
<protein>
    <recommendedName>
        <fullName evidence="2">DUF7378 domain-containing protein</fullName>
    </recommendedName>
</protein>
<proteinExistence type="predicted"/>
<keyword evidence="1" id="KW-1133">Transmembrane helix</keyword>
<organism evidence="3 4">
    <name type="scientific">Panicum virgatum</name>
    <name type="common">Blackwell switchgrass</name>
    <dbReference type="NCBI Taxonomy" id="38727"/>
    <lineage>
        <taxon>Eukaryota</taxon>
        <taxon>Viridiplantae</taxon>
        <taxon>Streptophyta</taxon>
        <taxon>Embryophyta</taxon>
        <taxon>Tracheophyta</taxon>
        <taxon>Spermatophyta</taxon>
        <taxon>Magnoliopsida</taxon>
        <taxon>Liliopsida</taxon>
        <taxon>Poales</taxon>
        <taxon>Poaceae</taxon>
        <taxon>PACMAD clade</taxon>
        <taxon>Panicoideae</taxon>
        <taxon>Panicodae</taxon>
        <taxon>Paniceae</taxon>
        <taxon>Panicinae</taxon>
        <taxon>Panicum</taxon>
        <taxon>Panicum sect. Hiantes</taxon>
    </lineage>
</organism>
<keyword evidence="1" id="KW-0812">Transmembrane</keyword>
<feature type="transmembrane region" description="Helical" evidence="1">
    <location>
        <begin position="60"/>
        <end position="79"/>
    </location>
</feature>